<name>A0A5J6WWW4_9GAMM</name>
<accession>A0A5J6WWW4</accession>
<dbReference type="GO" id="GO:0016829">
    <property type="term" value="F:lyase activity"/>
    <property type="evidence" value="ECO:0007669"/>
    <property type="project" value="UniProtKB-KW"/>
</dbReference>
<feature type="domain" description="Polysaccharide biosynthesis protein CapD-like" evidence="2">
    <location>
        <begin position="7"/>
        <end position="280"/>
    </location>
</feature>
<evidence type="ECO:0000259" key="2">
    <source>
        <dbReference type="Pfam" id="PF02719"/>
    </source>
</evidence>
<dbReference type="PANTHER" id="PTHR43318:SF2">
    <property type="entry name" value="UDP-N-ACETYLGLUCOSAMINE 4,6-DEHYDRATASE (INVERTING)"/>
    <property type="match status" value="1"/>
</dbReference>
<dbReference type="AlphaFoldDB" id="A0A5J6WWW4"/>
<dbReference type="InterPro" id="IPR020025">
    <property type="entry name" value="PseB"/>
</dbReference>
<dbReference type="InterPro" id="IPR003869">
    <property type="entry name" value="Polysac_CapD-like"/>
</dbReference>
<dbReference type="CDD" id="cd05237">
    <property type="entry name" value="UDP_invert_4-6DH_SDR_e"/>
    <property type="match status" value="1"/>
</dbReference>
<keyword evidence="4" id="KW-1185">Reference proteome</keyword>
<evidence type="ECO:0000313" key="3">
    <source>
        <dbReference type="EMBL" id="QFI54243.1"/>
    </source>
</evidence>
<dbReference type="Pfam" id="PF02719">
    <property type="entry name" value="Polysacc_synt_2"/>
    <property type="match status" value="1"/>
</dbReference>
<dbReference type="EMBL" id="CP040449">
    <property type="protein sequence ID" value="QFI54243.1"/>
    <property type="molecule type" value="Genomic_DNA"/>
</dbReference>
<reference evidence="3 4" key="1">
    <citation type="submission" date="2019-05" db="EMBL/GenBank/DDBJ databases">
        <title>OXA-830, a novel chromosomally encoded expanded-spectrum class D beta-lactamase in Aeromonas simiae.</title>
        <authorList>
            <person name="Zhou W."/>
            <person name="Chen Q."/>
        </authorList>
    </citation>
    <scope>NUCLEOTIDE SEQUENCE [LARGE SCALE GENOMIC DNA]</scope>
    <source>
        <strain evidence="3 4">A6</strain>
    </source>
</reference>
<protein>
    <submittedName>
        <fullName evidence="3">UDP-N-acetylglucosamine 4,6-dehydratase (Inverting)</fullName>
        <ecNumber evidence="3">4.2.1.115</ecNumber>
    </submittedName>
</protein>
<comment type="similarity">
    <text evidence="1">Belongs to the polysaccharide synthase family.</text>
</comment>
<proteinExistence type="inferred from homology"/>
<evidence type="ECO:0000256" key="1">
    <source>
        <dbReference type="ARBA" id="ARBA00007430"/>
    </source>
</evidence>
<dbReference type="RefSeq" id="WP_193003741.1">
    <property type="nucleotide sequence ID" value="NZ_CP040449.1"/>
</dbReference>
<dbReference type="PANTHER" id="PTHR43318">
    <property type="entry name" value="UDP-N-ACETYLGLUCOSAMINE 4,6-DEHYDRATASE"/>
    <property type="match status" value="1"/>
</dbReference>
<organism evidence="3 4">
    <name type="scientific">Aeromonas simiae</name>
    <dbReference type="NCBI Taxonomy" id="218936"/>
    <lineage>
        <taxon>Bacteria</taxon>
        <taxon>Pseudomonadati</taxon>
        <taxon>Pseudomonadota</taxon>
        <taxon>Gammaproteobacteria</taxon>
        <taxon>Aeromonadales</taxon>
        <taxon>Aeromonadaceae</taxon>
        <taxon>Aeromonas</taxon>
    </lineage>
</organism>
<dbReference type="NCBIfam" id="TIGR03589">
    <property type="entry name" value="PseB"/>
    <property type="match status" value="1"/>
</dbReference>
<dbReference type="InterPro" id="IPR036291">
    <property type="entry name" value="NAD(P)-bd_dom_sf"/>
</dbReference>
<gene>
    <name evidence="3" type="primary">pseB</name>
    <name evidence="3" type="ORF">FE240_05775</name>
</gene>
<dbReference type="Proteomes" id="UP000594034">
    <property type="component" value="Chromosome"/>
</dbReference>
<keyword evidence="3" id="KW-0456">Lyase</keyword>
<dbReference type="KEGG" id="asim:FE240_05775"/>
<evidence type="ECO:0000313" key="4">
    <source>
        <dbReference type="Proteomes" id="UP000594034"/>
    </source>
</evidence>
<dbReference type="Gene3D" id="3.40.50.720">
    <property type="entry name" value="NAD(P)-binding Rossmann-like Domain"/>
    <property type="match status" value="1"/>
</dbReference>
<sequence>MLNDKTLLITGGTGSFGKMLVKTILARYQPRKLIIYSRDELKQYEMQQVFNAPCMRYFIGDVRDAERLDMAMHDVDFVVHAAALKQVPAAEYNPMECIKTNIHGAENVIKAALNNGVEKVIALSTDKAANPVNLYGATKLCSDKLFVAANNMAGKHPTIFSVVRYGNVVGSRGSVVPFFQKLINEGADSLPITHEEMTRFWITLQQGVDFVLHNFARMSGGEIFVPKLPSVRITDLARSMAPHLPHRIVGIRPGEKLHEVMCPADDSYHTYEFDNYYVIAPSITFTSRNNDFAVNALGDKATQVEHGFEYNSLNNRHFLSIEELKVMNQQVLAE</sequence>
<dbReference type="EC" id="4.2.1.115" evidence="3"/>
<dbReference type="SUPFAM" id="SSF51735">
    <property type="entry name" value="NAD(P)-binding Rossmann-fold domains"/>
    <property type="match status" value="1"/>
</dbReference>
<dbReference type="InterPro" id="IPR051203">
    <property type="entry name" value="Polysaccharide_Synthase-Rel"/>
</dbReference>